<dbReference type="InterPro" id="IPR047545">
    <property type="entry name" value="BRcat_RBR_RNF216"/>
</dbReference>
<feature type="compositionally biased region" description="Low complexity" evidence="1">
    <location>
        <begin position="57"/>
        <end position="67"/>
    </location>
</feature>
<protein>
    <submittedName>
        <fullName evidence="3">RING-type domain-containing protein</fullName>
    </submittedName>
</protein>
<dbReference type="Proteomes" id="UP000887560">
    <property type="component" value="Unplaced"/>
</dbReference>
<evidence type="ECO:0000313" key="3">
    <source>
        <dbReference type="WBParaSite" id="scf7180000419960.g4542"/>
    </source>
</evidence>
<feature type="compositionally biased region" description="Basic residues" evidence="1">
    <location>
        <begin position="742"/>
        <end position="753"/>
    </location>
</feature>
<feature type="compositionally biased region" description="Basic and acidic residues" evidence="1">
    <location>
        <begin position="605"/>
        <end position="614"/>
    </location>
</feature>
<feature type="compositionally biased region" description="Basic and acidic residues" evidence="1">
    <location>
        <begin position="575"/>
        <end position="597"/>
    </location>
</feature>
<sequence length="753" mass="85605">MKNKRRGRPSTSAVTRKSPRKEAATTERPRRSTRNSSSVESVNQPNNGRWEFRPRTSHGSGQGTSHSAMSRTIEMEASSSDENDEDISLSLETLKSLFNDQIIDEIQNLSPGARLMAMANYIIDNPGQFRAKQKKKIKIPDDELEPTFASIDSALSRDANFHPKLLDAFFDDFRDHYTLHFSRSHSATYDKEVCNRLLHQHFPSCRTPLIEFLVDEFSGRYSTAAWICFFVESNLGWSIMSKPLPLPRKRRNNWIPNPNEGSLADSIKEFTQVLKRFRNDYKQLFCENEDRLLPNVEQIENLENIEKFECLVCTGEFAIDRAVCCNYHPIGQRKNIEIVDLVIPWDKEKVNFVDNTQTEKHLFCVESECRFYIPPNIRRHLNARILEENLGAANVENLERCTQCNFSMIIDIPYQQLRVFSCQKCKAQHCRKCKHAWDDIHFGRNCEDLLNVAEERKHNFGCSQCKRTCLLWHPEDYVDSIALNELRKEAEEEGIELKNTKLKSSQRSKMQYTSKMDSKMGGASRKIDSPHSVMTSAMTAAPRSPGKSKKQKDLKSTGTVRHKLTKLEPSLGSRSDTDESDVRSRETGQRTRERDAFEETGTLELQERLRRETKPLGPPRTQITPTKSQTVTTSVMGKTATSTTTMGKTATSTTTMGEAAMSKTTRSASLQGSTVLEERKPVQVNRAAGVRSKTISQIGTGQEQSQQDENEVRNNKGGGKSKDKTGEVTEEEEGTTTTVFGKMKKTIQKLKKP</sequence>
<feature type="region of interest" description="Disordered" evidence="1">
    <location>
        <begin position="497"/>
        <end position="753"/>
    </location>
</feature>
<feature type="compositionally biased region" description="Polar residues" evidence="1">
    <location>
        <begin position="621"/>
        <end position="631"/>
    </location>
</feature>
<feature type="compositionally biased region" description="Polar residues" evidence="1">
    <location>
        <begin position="34"/>
        <end position="47"/>
    </location>
</feature>
<evidence type="ECO:0000313" key="2">
    <source>
        <dbReference type="Proteomes" id="UP000887560"/>
    </source>
</evidence>
<dbReference type="CDD" id="cd20339">
    <property type="entry name" value="BRcat_RBR_RNF216"/>
    <property type="match status" value="1"/>
</dbReference>
<feature type="compositionally biased region" description="Basic and acidic residues" evidence="1">
    <location>
        <begin position="20"/>
        <end position="30"/>
    </location>
</feature>
<organism evidence="2 3">
    <name type="scientific">Meloidogyne floridensis</name>
    <dbReference type="NCBI Taxonomy" id="298350"/>
    <lineage>
        <taxon>Eukaryota</taxon>
        <taxon>Metazoa</taxon>
        <taxon>Ecdysozoa</taxon>
        <taxon>Nematoda</taxon>
        <taxon>Chromadorea</taxon>
        <taxon>Rhabditida</taxon>
        <taxon>Tylenchina</taxon>
        <taxon>Tylenchomorpha</taxon>
        <taxon>Tylenchoidea</taxon>
        <taxon>Meloidogynidae</taxon>
        <taxon>Meloidogyninae</taxon>
        <taxon>Meloidogyne</taxon>
    </lineage>
</organism>
<feature type="compositionally biased region" description="Low complexity" evidence="1">
    <location>
        <begin position="632"/>
        <end position="662"/>
    </location>
</feature>
<evidence type="ECO:0000256" key="1">
    <source>
        <dbReference type="SAM" id="MobiDB-lite"/>
    </source>
</evidence>
<proteinExistence type="predicted"/>
<accession>A0A915NLT4</accession>
<dbReference type="WBParaSite" id="scf7180000419960.g4542">
    <property type="protein sequence ID" value="scf7180000419960.g4542"/>
    <property type="gene ID" value="scf7180000419960.g4542"/>
</dbReference>
<feature type="compositionally biased region" description="Polar residues" evidence="1">
    <location>
        <begin position="693"/>
        <end position="707"/>
    </location>
</feature>
<keyword evidence="2" id="KW-1185">Reference proteome</keyword>
<dbReference type="AlphaFoldDB" id="A0A915NLT4"/>
<feature type="compositionally biased region" description="Basic and acidic residues" evidence="1">
    <location>
        <begin position="710"/>
        <end position="727"/>
    </location>
</feature>
<feature type="compositionally biased region" description="Polar residues" evidence="1">
    <location>
        <begin position="663"/>
        <end position="674"/>
    </location>
</feature>
<dbReference type="SUPFAM" id="SSF57850">
    <property type="entry name" value="RING/U-box"/>
    <property type="match status" value="1"/>
</dbReference>
<reference evidence="3" key="1">
    <citation type="submission" date="2022-11" db="UniProtKB">
        <authorList>
            <consortium name="WormBaseParasite"/>
        </authorList>
    </citation>
    <scope>IDENTIFICATION</scope>
</reference>
<feature type="region of interest" description="Disordered" evidence="1">
    <location>
        <begin position="1"/>
        <end position="69"/>
    </location>
</feature>
<name>A0A915NLT4_9BILA</name>